<reference evidence="2" key="1">
    <citation type="submission" date="2019-09" db="EMBL/GenBank/DDBJ databases">
        <title>Draft genome information of white flower Hibiscus syriacus.</title>
        <authorList>
            <person name="Kim Y.-M."/>
        </authorList>
    </citation>
    <scope>NUCLEOTIDE SEQUENCE [LARGE SCALE GENOMIC DNA]</scope>
    <source>
        <strain evidence="2">YM2019G1</strain>
    </source>
</reference>
<dbReference type="EMBL" id="VEPZ02001678">
    <property type="protein sequence ID" value="KAE8663441.1"/>
    <property type="molecule type" value="Genomic_DNA"/>
</dbReference>
<gene>
    <name evidence="2" type="ORF">F3Y22_tig00112977pilonHSYRG00002</name>
</gene>
<accession>A0A6A2WSH3</accession>
<evidence type="ECO:0000256" key="1">
    <source>
        <dbReference type="SAM" id="SignalP"/>
    </source>
</evidence>
<organism evidence="2 3">
    <name type="scientific">Hibiscus syriacus</name>
    <name type="common">Rose of Sharon</name>
    <dbReference type="NCBI Taxonomy" id="106335"/>
    <lineage>
        <taxon>Eukaryota</taxon>
        <taxon>Viridiplantae</taxon>
        <taxon>Streptophyta</taxon>
        <taxon>Embryophyta</taxon>
        <taxon>Tracheophyta</taxon>
        <taxon>Spermatophyta</taxon>
        <taxon>Magnoliopsida</taxon>
        <taxon>eudicotyledons</taxon>
        <taxon>Gunneridae</taxon>
        <taxon>Pentapetalae</taxon>
        <taxon>rosids</taxon>
        <taxon>malvids</taxon>
        <taxon>Malvales</taxon>
        <taxon>Malvaceae</taxon>
        <taxon>Malvoideae</taxon>
        <taxon>Hibiscus</taxon>
    </lineage>
</organism>
<sequence>MQIEKLPLLRFLSCFLFVSQFFQLSHGDVGTAAHYSPPDGVFRRRSNGVPVEQSVHGGRRLDMGQWGIVRETIPGSMHKCFAALDLCSRRDDPGQDYRLCSDGALSILARSTTIVLSETAFGGITSKAVVSINIEFQQ</sequence>
<dbReference type="AlphaFoldDB" id="A0A6A2WSH3"/>
<proteinExistence type="predicted"/>
<feature type="chain" id="PRO_5025530435" evidence="1">
    <location>
        <begin position="28"/>
        <end position="138"/>
    </location>
</feature>
<evidence type="ECO:0000313" key="2">
    <source>
        <dbReference type="EMBL" id="KAE8663441.1"/>
    </source>
</evidence>
<comment type="caution">
    <text evidence="2">The sequence shown here is derived from an EMBL/GenBank/DDBJ whole genome shotgun (WGS) entry which is preliminary data.</text>
</comment>
<feature type="signal peptide" evidence="1">
    <location>
        <begin position="1"/>
        <end position="27"/>
    </location>
</feature>
<name>A0A6A2WSH3_HIBSY</name>
<keyword evidence="3" id="KW-1185">Reference proteome</keyword>
<dbReference type="Proteomes" id="UP000436088">
    <property type="component" value="Unassembled WGS sequence"/>
</dbReference>
<keyword evidence="1" id="KW-0732">Signal</keyword>
<protein>
    <submittedName>
        <fullName evidence="2">Uncharacterized protein</fullName>
    </submittedName>
</protein>
<evidence type="ECO:0000313" key="3">
    <source>
        <dbReference type="Proteomes" id="UP000436088"/>
    </source>
</evidence>